<dbReference type="AlphaFoldDB" id="A0A6G3XS01"/>
<feature type="compositionally biased region" description="Polar residues" evidence="1">
    <location>
        <begin position="8"/>
        <end position="20"/>
    </location>
</feature>
<gene>
    <name evidence="2" type="ORF">G3M58_80430</name>
</gene>
<reference evidence="2" key="1">
    <citation type="submission" date="2020-01" db="EMBL/GenBank/DDBJ databases">
        <title>Insect and environment-associated Actinomycetes.</title>
        <authorList>
            <person name="Currrie C."/>
            <person name="Chevrette M."/>
            <person name="Carlson C."/>
            <person name="Stubbendieck R."/>
            <person name="Wendt-Pienkowski E."/>
        </authorList>
    </citation>
    <scope>NUCLEOTIDE SEQUENCE</scope>
    <source>
        <strain evidence="2">SID7499</strain>
    </source>
</reference>
<evidence type="ECO:0000313" key="2">
    <source>
        <dbReference type="EMBL" id="NEE20521.1"/>
    </source>
</evidence>
<proteinExistence type="predicted"/>
<dbReference type="EMBL" id="JAAGMN010008675">
    <property type="protein sequence ID" value="NEE20521.1"/>
    <property type="molecule type" value="Genomic_DNA"/>
</dbReference>
<comment type="caution">
    <text evidence="2">The sequence shown here is derived from an EMBL/GenBank/DDBJ whole genome shotgun (WGS) entry which is preliminary data.</text>
</comment>
<feature type="non-terminal residue" evidence="2">
    <location>
        <position position="1"/>
    </location>
</feature>
<feature type="non-terminal residue" evidence="2">
    <location>
        <position position="83"/>
    </location>
</feature>
<organism evidence="2">
    <name type="scientific">Streptomyces sp. SID7499</name>
    <dbReference type="NCBI Taxonomy" id="2706086"/>
    <lineage>
        <taxon>Bacteria</taxon>
        <taxon>Bacillati</taxon>
        <taxon>Actinomycetota</taxon>
        <taxon>Actinomycetes</taxon>
        <taxon>Kitasatosporales</taxon>
        <taxon>Streptomycetaceae</taxon>
        <taxon>Streptomyces</taxon>
    </lineage>
</organism>
<protein>
    <submittedName>
        <fullName evidence="2">Cholesterol oxidase</fullName>
    </submittedName>
</protein>
<name>A0A6G3XS01_9ACTN</name>
<sequence>SARLGELTRTNSEALVGSQTSDRRYRKKHGTPKADFSQGVAITSSIHPDDNTHIEPVRYGKGSNAMGAMSILQVPYGAHRVRG</sequence>
<feature type="region of interest" description="Disordered" evidence="1">
    <location>
        <begin position="1"/>
        <end position="35"/>
    </location>
</feature>
<accession>A0A6G3XS01</accession>
<evidence type="ECO:0000256" key="1">
    <source>
        <dbReference type="SAM" id="MobiDB-lite"/>
    </source>
</evidence>